<name>A0A844GJ16_9FIRM</name>
<dbReference type="RefSeq" id="WP_154779936.1">
    <property type="nucleotide sequence ID" value="NZ_WMBC01000003.1"/>
</dbReference>
<feature type="coiled-coil region" evidence="1">
    <location>
        <begin position="41"/>
        <end position="68"/>
    </location>
</feature>
<dbReference type="AlphaFoldDB" id="A0A844GJ16"/>
<dbReference type="Proteomes" id="UP000437824">
    <property type="component" value="Unassembled WGS sequence"/>
</dbReference>
<evidence type="ECO:0000313" key="2">
    <source>
        <dbReference type="EMBL" id="MTD60690.1"/>
    </source>
</evidence>
<sequence length="112" mass="13338">MPHVLKMKDGKLLTPFGIRDLLDAVQDYAGEELRWEIESYIDTNVGDIDDYEKEYDRMEQDNERLADHQRSVLCNIRDEVEALDTLLQDTRLNRRRMQGTVRIIQQMINREL</sequence>
<organism evidence="2 3">
    <name type="scientific">Blautia luti DSM 14534 = JCM 17040</name>
    <dbReference type="NCBI Taxonomy" id="649762"/>
    <lineage>
        <taxon>Bacteria</taxon>
        <taxon>Bacillati</taxon>
        <taxon>Bacillota</taxon>
        <taxon>Clostridia</taxon>
        <taxon>Lachnospirales</taxon>
        <taxon>Lachnospiraceae</taxon>
        <taxon>Blautia</taxon>
    </lineage>
</organism>
<comment type="caution">
    <text evidence="2">The sequence shown here is derived from an EMBL/GenBank/DDBJ whole genome shotgun (WGS) entry which is preliminary data.</text>
</comment>
<accession>A0A844GJ16</accession>
<evidence type="ECO:0000256" key="1">
    <source>
        <dbReference type="SAM" id="Coils"/>
    </source>
</evidence>
<protein>
    <submittedName>
        <fullName evidence="2">Uncharacterized protein</fullName>
    </submittedName>
</protein>
<reference evidence="2 3" key="1">
    <citation type="submission" date="2019-11" db="EMBL/GenBank/DDBJ databases">
        <title>Draft genome sequence of Blautia luti DSM 14534T, isolated from human stool.</title>
        <authorList>
            <person name="Ortiz R."/>
            <person name="Melis-Arcos F."/>
            <person name="Covarrubias P."/>
            <person name="Cardenas J.P."/>
            <person name="Perez-Donoso J."/>
            <person name="Almonacid D."/>
        </authorList>
    </citation>
    <scope>NUCLEOTIDE SEQUENCE [LARGE SCALE GENOMIC DNA]</scope>
    <source>
        <strain evidence="2 3">DSM 14534</strain>
    </source>
</reference>
<gene>
    <name evidence="2" type="ORF">GKZ57_05290</name>
</gene>
<keyword evidence="1" id="KW-0175">Coiled coil</keyword>
<dbReference type="EMBL" id="WMBC01000003">
    <property type="protein sequence ID" value="MTD60690.1"/>
    <property type="molecule type" value="Genomic_DNA"/>
</dbReference>
<proteinExistence type="predicted"/>
<evidence type="ECO:0000313" key="3">
    <source>
        <dbReference type="Proteomes" id="UP000437824"/>
    </source>
</evidence>